<proteinExistence type="predicted"/>
<protein>
    <submittedName>
        <fullName evidence="2">Uncharacterized protein</fullName>
    </submittedName>
</protein>
<dbReference type="EMBL" id="KV878338">
    <property type="protein sequence ID" value="OJJ48999.1"/>
    <property type="molecule type" value="Genomic_DNA"/>
</dbReference>
<feature type="region of interest" description="Disordered" evidence="1">
    <location>
        <begin position="58"/>
        <end position="80"/>
    </location>
</feature>
<evidence type="ECO:0000256" key="1">
    <source>
        <dbReference type="SAM" id="MobiDB-lite"/>
    </source>
</evidence>
<keyword evidence="3" id="KW-1185">Reference proteome</keyword>
<dbReference type="Proteomes" id="UP000184188">
    <property type="component" value="Unassembled WGS sequence"/>
</dbReference>
<dbReference type="AlphaFoldDB" id="A0A1L9SP04"/>
<dbReference type="RefSeq" id="XP_022583509.1">
    <property type="nucleotide sequence ID" value="XM_022727929.1"/>
</dbReference>
<dbReference type="VEuPathDB" id="FungiDB:ASPZODRAFT_23283"/>
<accession>A0A1L9SP04</accession>
<organism evidence="2 3">
    <name type="scientific">Penicilliopsis zonata CBS 506.65</name>
    <dbReference type="NCBI Taxonomy" id="1073090"/>
    <lineage>
        <taxon>Eukaryota</taxon>
        <taxon>Fungi</taxon>
        <taxon>Dikarya</taxon>
        <taxon>Ascomycota</taxon>
        <taxon>Pezizomycotina</taxon>
        <taxon>Eurotiomycetes</taxon>
        <taxon>Eurotiomycetidae</taxon>
        <taxon>Eurotiales</taxon>
        <taxon>Aspergillaceae</taxon>
        <taxon>Penicilliopsis</taxon>
    </lineage>
</organism>
<name>A0A1L9SP04_9EURO</name>
<evidence type="ECO:0000313" key="2">
    <source>
        <dbReference type="EMBL" id="OJJ48999.1"/>
    </source>
</evidence>
<reference evidence="3" key="1">
    <citation type="journal article" date="2017" name="Genome Biol.">
        <title>Comparative genomics reveals high biological diversity and specific adaptations in the industrially and medically important fungal genus Aspergillus.</title>
        <authorList>
            <person name="de Vries R.P."/>
            <person name="Riley R."/>
            <person name="Wiebenga A."/>
            <person name="Aguilar-Osorio G."/>
            <person name="Amillis S."/>
            <person name="Uchima C.A."/>
            <person name="Anderluh G."/>
            <person name="Asadollahi M."/>
            <person name="Askin M."/>
            <person name="Barry K."/>
            <person name="Battaglia E."/>
            <person name="Bayram O."/>
            <person name="Benocci T."/>
            <person name="Braus-Stromeyer S.A."/>
            <person name="Caldana C."/>
            <person name="Canovas D."/>
            <person name="Cerqueira G.C."/>
            <person name="Chen F."/>
            <person name="Chen W."/>
            <person name="Choi C."/>
            <person name="Clum A."/>
            <person name="Dos Santos R.A."/>
            <person name="Damasio A.R."/>
            <person name="Diallinas G."/>
            <person name="Emri T."/>
            <person name="Fekete E."/>
            <person name="Flipphi M."/>
            <person name="Freyberg S."/>
            <person name="Gallo A."/>
            <person name="Gournas C."/>
            <person name="Habgood R."/>
            <person name="Hainaut M."/>
            <person name="Harispe M.L."/>
            <person name="Henrissat B."/>
            <person name="Hilden K.S."/>
            <person name="Hope R."/>
            <person name="Hossain A."/>
            <person name="Karabika E."/>
            <person name="Karaffa L."/>
            <person name="Karanyi Z."/>
            <person name="Krasevec N."/>
            <person name="Kuo A."/>
            <person name="Kusch H."/>
            <person name="LaButti K."/>
            <person name="Lagendijk E.L."/>
            <person name="Lapidus A."/>
            <person name="Levasseur A."/>
            <person name="Lindquist E."/>
            <person name="Lipzen A."/>
            <person name="Logrieco A.F."/>
            <person name="MacCabe A."/>
            <person name="Maekelae M.R."/>
            <person name="Malavazi I."/>
            <person name="Melin P."/>
            <person name="Meyer V."/>
            <person name="Mielnichuk N."/>
            <person name="Miskei M."/>
            <person name="Molnar A.P."/>
            <person name="Mule G."/>
            <person name="Ngan C.Y."/>
            <person name="Orejas M."/>
            <person name="Orosz E."/>
            <person name="Ouedraogo J.P."/>
            <person name="Overkamp K.M."/>
            <person name="Park H.-S."/>
            <person name="Perrone G."/>
            <person name="Piumi F."/>
            <person name="Punt P.J."/>
            <person name="Ram A.F."/>
            <person name="Ramon A."/>
            <person name="Rauscher S."/>
            <person name="Record E."/>
            <person name="Riano-Pachon D.M."/>
            <person name="Robert V."/>
            <person name="Roehrig J."/>
            <person name="Ruller R."/>
            <person name="Salamov A."/>
            <person name="Salih N.S."/>
            <person name="Samson R.A."/>
            <person name="Sandor E."/>
            <person name="Sanguinetti M."/>
            <person name="Schuetze T."/>
            <person name="Sepcic K."/>
            <person name="Shelest E."/>
            <person name="Sherlock G."/>
            <person name="Sophianopoulou V."/>
            <person name="Squina F.M."/>
            <person name="Sun H."/>
            <person name="Susca A."/>
            <person name="Todd R.B."/>
            <person name="Tsang A."/>
            <person name="Unkles S.E."/>
            <person name="van de Wiele N."/>
            <person name="van Rossen-Uffink D."/>
            <person name="Oliveira J.V."/>
            <person name="Vesth T.C."/>
            <person name="Visser J."/>
            <person name="Yu J.-H."/>
            <person name="Zhou M."/>
            <person name="Andersen M.R."/>
            <person name="Archer D.B."/>
            <person name="Baker S.E."/>
            <person name="Benoit I."/>
            <person name="Brakhage A.A."/>
            <person name="Braus G.H."/>
            <person name="Fischer R."/>
            <person name="Frisvad J.C."/>
            <person name="Goldman G.H."/>
            <person name="Houbraken J."/>
            <person name="Oakley B."/>
            <person name="Pocsi I."/>
            <person name="Scazzocchio C."/>
            <person name="Seiboth B."/>
            <person name="vanKuyk P.A."/>
            <person name="Wortman J."/>
            <person name="Dyer P.S."/>
            <person name="Grigoriev I.V."/>
        </authorList>
    </citation>
    <scope>NUCLEOTIDE SEQUENCE [LARGE SCALE GENOMIC DNA]</scope>
    <source>
        <strain evidence="3">CBS 506.65</strain>
    </source>
</reference>
<dbReference type="GeneID" id="34614393"/>
<sequence length="118" mass="12482">MGRSLTQESQRPAAILSCLMAAGGGLLPESLSGRDGGWEAGDCGRHKREASVEAAQWQSQQGFRIRRGSQKASIRGEADKTQGGVVLVLSPERARLEEPSQGALDIRQPGEARVVAGT</sequence>
<evidence type="ECO:0000313" key="3">
    <source>
        <dbReference type="Proteomes" id="UP000184188"/>
    </source>
</evidence>
<gene>
    <name evidence="2" type="ORF">ASPZODRAFT_23283</name>
</gene>